<dbReference type="EMBL" id="SOAW01000001">
    <property type="protein sequence ID" value="TDT33130.1"/>
    <property type="molecule type" value="Genomic_DNA"/>
</dbReference>
<name>A0A4R7J6V4_9ACTN</name>
<dbReference type="InterPro" id="IPR006680">
    <property type="entry name" value="Amidohydro-rel"/>
</dbReference>
<evidence type="ECO:0000313" key="11">
    <source>
        <dbReference type="EMBL" id="TDT33130.1"/>
    </source>
</evidence>
<evidence type="ECO:0000256" key="9">
    <source>
        <dbReference type="SAM" id="MobiDB-lite"/>
    </source>
</evidence>
<evidence type="ECO:0000259" key="10">
    <source>
        <dbReference type="Pfam" id="PF01979"/>
    </source>
</evidence>
<comment type="caution">
    <text evidence="11">The sequence shown here is derived from an EMBL/GenBank/DDBJ whole genome shotgun (WGS) entry which is preliminary data.</text>
</comment>
<feature type="compositionally biased region" description="Basic and acidic residues" evidence="9">
    <location>
        <begin position="1"/>
        <end position="21"/>
    </location>
</feature>
<dbReference type="InterPro" id="IPR011059">
    <property type="entry name" value="Metal-dep_hydrolase_composite"/>
</dbReference>
<dbReference type="PANTHER" id="PTHR11113">
    <property type="entry name" value="N-ACETYLGLUCOSAMINE-6-PHOSPHATE DEACETYLASE"/>
    <property type="match status" value="1"/>
</dbReference>
<feature type="region of interest" description="Disordered" evidence="9">
    <location>
        <begin position="1"/>
        <end position="33"/>
    </location>
</feature>
<dbReference type="PANTHER" id="PTHR11113:SF14">
    <property type="entry name" value="N-ACETYLGLUCOSAMINE-6-PHOSPHATE DEACETYLASE"/>
    <property type="match status" value="1"/>
</dbReference>
<dbReference type="Gene3D" id="2.30.40.10">
    <property type="entry name" value="Urease, subunit C, domain 1"/>
    <property type="match status" value="1"/>
</dbReference>
<evidence type="ECO:0000256" key="6">
    <source>
        <dbReference type="PIRSR" id="PIRSR038994-1"/>
    </source>
</evidence>
<feature type="binding site" evidence="7">
    <location>
        <position position="169"/>
    </location>
    <ligand>
        <name>substrate</name>
    </ligand>
</feature>
<gene>
    <name evidence="11" type="ORF">CLV29_0731</name>
</gene>
<feature type="binding site" evidence="7">
    <location>
        <position position="280"/>
    </location>
    <ligand>
        <name>substrate</name>
    </ligand>
</feature>
<evidence type="ECO:0000256" key="3">
    <source>
        <dbReference type="ARBA" id="ARBA00022801"/>
    </source>
</evidence>
<evidence type="ECO:0000256" key="2">
    <source>
        <dbReference type="ARBA" id="ARBA00022723"/>
    </source>
</evidence>
<dbReference type="CDD" id="cd00854">
    <property type="entry name" value="NagA"/>
    <property type="match status" value="1"/>
</dbReference>
<evidence type="ECO:0000256" key="5">
    <source>
        <dbReference type="PIRNR" id="PIRNR038994"/>
    </source>
</evidence>
<feature type="domain" description="Amidohydrolase-related" evidence="10">
    <location>
        <begin position="84"/>
        <end position="396"/>
    </location>
</feature>
<feature type="binding site" evidence="8">
    <location>
        <position position="158"/>
    </location>
    <ligand>
        <name>Zn(2+)</name>
        <dbReference type="ChEBI" id="CHEBI:29105"/>
    </ligand>
</feature>
<feature type="binding site" evidence="7">
    <location>
        <position position="256"/>
    </location>
    <ligand>
        <name>substrate</name>
    </ligand>
</feature>
<organism evidence="11 12">
    <name type="scientific">Naumannella halotolerans</name>
    <dbReference type="NCBI Taxonomy" id="993414"/>
    <lineage>
        <taxon>Bacteria</taxon>
        <taxon>Bacillati</taxon>
        <taxon>Actinomycetota</taxon>
        <taxon>Actinomycetes</taxon>
        <taxon>Propionibacteriales</taxon>
        <taxon>Propionibacteriaceae</taxon>
        <taxon>Naumannella</taxon>
    </lineage>
</organism>
<dbReference type="GO" id="GO:0046872">
    <property type="term" value="F:metal ion binding"/>
    <property type="evidence" value="ECO:0007669"/>
    <property type="project" value="UniProtKB-KW"/>
</dbReference>
<dbReference type="InterPro" id="IPR032466">
    <property type="entry name" value="Metal_Hydrolase"/>
</dbReference>
<keyword evidence="3 5" id="KW-0378">Hydrolase</keyword>
<feature type="active site" description="Proton donor/acceptor" evidence="6">
    <location>
        <position position="302"/>
    </location>
</feature>
<reference evidence="11 12" key="1">
    <citation type="submission" date="2019-03" db="EMBL/GenBank/DDBJ databases">
        <title>Genomic Encyclopedia of Archaeal and Bacterial Type Strains, Phase II (KMG-II): from individual species to whole genera.</title>
        <authorList>
            <person name="Goeker M."/>
        </authorList>
    </citation>
    <scope>NUCLEOTIDE SEQUENCE [LARGE SCALE GENOMIC DNA]</scope>
    <source>
        <strain evidence="11 12">DSM 24323</strain>
    </source>
</reference>
<sequence length="409" mass="41954">MNSDSGDRELSGEGAARRSVEDGAPAAAPATGSESRLDLLIRGNLITDGTDLGPSWVGVADGMITRIGTGSAPPATATMEVAHLVPGFVDLHCHGAAGGAYDDGLEAIIAARAHHLRHGTTASMLSLVTARPADLIRRIAVIRAAAAADPQILGVHLEGPCLSHDKRGAHDPTLLRPPEPELITGFSNAAGDLRTMITLAPELDGAMTAIRTLSEHGWVVALGHTDASYETGVRAIAAGARLITHAFNGMRGLDHRSPGILPAALDDPRVNVEVIADGEHVHPRMVRFLFDTAPGRVALITDAMAATGQPDGRWKLGDLGVVVTDGLPRLVDTGSIAGSTLTQDKAIRVAVAAGVPLRLAVAAATGVPAGVLGLADTHGAVRVGRRADLVGLDADLQVCAVIADGVRVG</sequence>
<evidence type="ECO:0000313" key="12">
    <source>
        <dbReference type="Proteomes" id="UP000295371"/>
    </source>
</evidence>
<dbReference type="GO" id="GO:0008448">
    <property type="term" value="F:N-acetylglucosamine-6-phosphate deacetylase activity"/>
    <property type="evidence" value="ECO:0007669"/>
    <property type="project" value="InterPro"/>
</dbReference>
<dbReference type="Pfam" id="PF01979">
    <property type="entry name" value="Amidohydro_1"/>
    <property type="match status" value="1"/>
</dbReference>
<dbReference type="SUPFAM" id="SSF51338">
    <property type="entry name" value="Composite domain of metallo-dependent hydrolases"/>
    <property type="match status" value="1"/>
</dbReference>
<dbReference type="Proteomes" id="UP000295371">
    <property type="component" value="Unassembled WGS sequence"/>
</dbReference>
<dbReference type="SUPFAM" id="SSF51556">
    <property type="entry name" value="Metallo-dependent hydrolases"/>
    <property type="match status" value="1"/>
</dbReference>
<accession>A0A4R7J6V4</accession>
<evidence type="ECO:0000256" key="1">
    <source>
        <dbReference type="ARBA" id="ARBA00010716"/>
    </source>
</evidence>
<dbReference type="InterPro" id="IPR003764">
    <property type="entry name" value="GlcNAc_6-P_deAcase"/>
</dbReference>
<proteinExistence type="inferred from homology"/>
<dbReference type="AlphaFoldDB" id="A0A4R7J6V4"/>
<evidence type="ECO:0000256" key="4">
    <source>
        <dbReference type="ARBA" id="ARBA00023277"/>
    </source>
</evidence>
<feature type="binding site" evidence="8">
    <location>
        <position position="245"/>
    </location>
    <ligand>
        <name>Zn(2+)</name>
        <dbReference type="ChEBI" id="CHEBI:29105"/>
    </ligand>
</feature>
<evidence type="ECO:0000256" key="8">
    <source>
        <dbReference type="PIRSR" id="PIRSR038994-3"/>
    </source>
</evidence>
<feature type="binding site" evidence="7">
    <location>
        <begin position="336"/>
        <end position="338"/>
    </location>
    <ligand>
        <name>substrate</name>
    </ligand>
</feature>
<feature type="binding site" evidence="7">
    <location>
        <begin position="248"/>
        <end position="249"/>
    </location>
    <ligand>
        <name>substrate</name>
    </ligand>
</feature>
<keyword evidence="4 5" id="KW-0119">Carbohydrate metabolism</keyword>
<keyword evidence="12" id="KW-1185">Reference proteome</keyword>
<dbReference type="RefSeq" id="WP_133753691.1">
    <property type="nucleotide sequence ID" value="NZ_SOAW01000001.1"/>
</dbReference>
<dbReference type="GO" id="GO:0006046">
    <property type="term" value="P:N-acetylglucosamine catabolic process"/>
    <property type="evidence" value="ECO:0007669"/>
    <property type="project" value="TreeGrafter"/>
</dbReference>
<protein>
    <submittedName>
        <fullName evidence="11">N-acetylglucosamine-6-phosphate deacetylase</fullName>
    </submittedName>
</protein>
<dbReference type="NCBIfam" id="TIGR00221">
    <property type="entry name" value="nagA"/>
    <property type="match status" value="1"/>
</dbReference>
<comment type="cofactor">
    <cofactor evidence="8">
        <name>a divalent metal cation</name>
        <dbReference type="ChEBI" id="CHEBI:60240"/>
    </cofactor>
    <text evidence="8">Binds 1 divalent metal cation per subunit.</text>
</comment>
<comment type="similarity">
    <text evidence="1 5">Belongs to the metallo-dependent hydrolases superfamily. NagA family.</text>
</comment>
<feature type="binding site" evidence="8">
    <location>
        <position position="224"/>
    </location>
    <ligand>
        <name>Zn(2+)</name>
        <dbReference type="ChEBI" id="CHEBI:29105"/>
    </ligand>
</feature>
<keyword evidence="2 8" id="KW-0479">Metal-binding</keyword>
<evidence type="ECO:0000256" key="7">
    <source>
        <dbReference type="PIRSR" id="PIRSR038994-2"/>
    </source>
</evidence>
<dbReference type="PIRSF" id="PIRSF038994">
    <property type="entry name" value="NagA"/>
    <property type="match status" value="1"/>
</dbReference>
<dbReference type="OrthoDB" id="9776488at2"/>
<dbReference type="Gene3D" id="3.20.20.140">
    <property type="entry name" value="Metal-dependent hydrolases"/>
    <property type="match status" value="1"/>
</dbReference>